<proteinExistence type="predicted"/>
<gene>
    <name evidence="1" type="primary">pepE_1</name>
    <name evidence="1" type="ORF">NCTC10801_00378</name>
</gene>
<sequence length="37" mass="4101">MKNMLLMSGSKYQETGYLAHTIPWLCLAGGNCVTDPR</sequence>
<dbReference type="EMBL" id="UFRQ01000003">
    <property type="protein sequence ID" value="SUT88165.1"/>
    <property type="molecule type" value="Genomic_DNA"/>
</dbReference>
<organism evidence="1 2">
    <name type="scientific">[Actinobacillus] rossii</name>
    <dbReference type="NCBI Taxonomy" id="123820"/>
    <lineage>
        <taxon>Bacteria</taxon>
        <taxon>Pseudomonadati</taxon>
        <taxon>Pseudomonadota</taxon>
        <taxon>Gammaproteobacteria</taxon>
        <taxon>Pasteurellales</taxon>
        <taxon>Pasteurellaceae</taxon>
    </lineage>
</organism>
<accession>A0A380TNA3</accession>
<evidence type="ECO:0000313" key="1">
    <source>
        <dbReference type="EMBL" id="SUT88165.1"/>
    </source>
</evidence>
<reference evidence="1 2" key="1">
    <citation type="submission" date="2018-06" db="EMBL/GenBank/DDBJ databases">
        <authorList>
            <consortium name="Pathogen Informatics"/>
            <person name="Doyle S."/>
        </authorList>
    </citation>
    <scope>NUCLEOTIDE SEQUENCE [LARGE SCALE GENOMIC DNA]</scope>
    <source>
        <strain evidence="1 2">NCTC10801</strain>
    </source>
</reference>
<protein>
    <submittedName>
        <fullName evidence="1">Peptidase E</fullName>
    </submittedName>
</protein>
<dbReference type="AlphaFoldDB" id="A0A380TNA3"/>
<evidence type="ECO:0000313" key="2">
    <source>
        <dbReference type="Proteomes" id="UP000254649"/>
    </source>
</evidence>
<dbReference type="Proteomes" id="UP000254649">
    <property type="component" value="Unassembled WGS sequence"/>
</dbReference>
<keyword evidence="2" id="KW-1185">Reference proteome</keyword>
<name>A0A380TNA3_9PAST</name>